<dbReference type="GO" id="GO:0006887">
    <property type="term" value="P:exocytosis"/>
    <property type="evidence" value="ECO:0007669"/>
    <property type="project" value="TreeGrafter"/>
</dbReference>
<evidence type="ECO:0000256" key="3">
    <source>
        <dbReference type="ARBA" id="ARBA00022692"/>
    </source>
</evidence>
<evidence type="ECO:0000259" key="9">
    <source>
        <dbReference type="PROSITE" id="PS50192"/>
    </source>
</evidence>
<feature type="region of interest" description="Disordered" evidence="7">
    <location>
        <begin position="510"/>
        <end position="537"/>
    </location>
</feature>
<feature type="domain" description="T-SNARE coiled-coil homology" evidence="9">
    <location>
        <begin position="416"/>
        <end position="478"/>
    </location>
</feature>
<dbReference type="InterPro" id="IPR010989">
    <property type="entry name" value="SNARE"/>
</dbReference>
<keyword evidence="5 8" id="KW-1133">Transmembrane helix</keyword>
<comment type="similarity">
    <text evidence="2">Belongs to the syntaxin family.</text>
</comment>
<evidence type="ECO:0000256" key="5">
    <source>
        <dbReference type="ARBA" id="ARBA00022989"/>
    </source>
</evidence>
<evidence type="ECO:0000313" key="10">
    <source>
        <dbReference type="EMBL" id="CAD7453401.1"/>
    </source>
</evidence>
<dbReference type="GO" id="GO:0006906">
    <property type="term" value="P:vesicle fusion"/>
    <property type="evidence" value="ECO:0007669"/>
    <property type="project" value="TreeGrafter"/>
</dbReference>
<dbReference type="GO" id="GO:0006836">
    <property type="term" value="P:neurotransmitter transport"/>
    <property type="evidence" value="ECO:0007669"/>
    <property type="project" value="UniProtKB-KW"/>
</dbReference>
<name>A0A7R9ICD8_9NEOP</name>
<dbReference type="EMBL" id="OE000326">
    <property type="protein sequence ID" value="CAD7453401.1"/>
    <property type="molecule type" value="Genomic_DNA"/>
</dbReference>
<dbReference type="AlphaFoldDB" id="A0A7R9ICD8"/>
<reference evidence="10" key="1">
    <citation type="submission" date="2020-11" db="EMBL/GenBank/DDBJ databases">
        <authorList>
            <person name="Tran Van P."/>
        </authorList>
    </citation>
    <scope>NUCLEOTIDE SEQUENCE</scope>
</reference>
<dbReference type="Pfam" id="PF00804">
    <property type="entry name" value="Syntaxin"/>
    <property type="match status" value="1"/>
</dbReference>
<feature type="transmembrane region" description="Helical" evidence="8">
    <location>
        <begin position="545"/>
        <end position="566"/>
    </location>
</feature>
<dbReference type="GO" id="GO:0005886">
    <property type="term" value="C:plasma membrane"/>
    <property type="evidence" value="ECO:0007669"/>
    <property type="project" value="TreeGrafter"/>
</dbReference>
<dbReference type="GO" id="GO:0012505">
    <property type="term" value="C:endomembrane system"/>
    <property type="evidence" value="ECO:0007669"/>
    <property type="project" value="TreeGrafter"/>
</dbReference>
<accession>A0A7R9ICD8</accession>
<protein>
    <recommendedName>
        <fullName evidence="9">t-SNARE coiled-coil homology domain-containing protein</fullName>
    </recommendedName>
</protein>
<organism evidence="10">
    <name type="scientific">Timema tahoe</name>
    <dbReference type="NCBI Taxonomy" id="61484"/>
    <lineage>
        <taxon>Eukaryota</taxon>
        <taxon>Metazoa</taxon>
        <taxon>Ecdysozoa</taxon>
        <taxon>Arthropoda</taxon>
        <taxon>Hexapoda</taxon>
        <taxon>Insecta</taxon>
        <taxon>Pterygota</taxon>
        <taxon>Neoptera</taxon>
        <taxon>Polyneoptera</taxon>
        <taxon>Phasmatodea</taxon>
        <taxon>Timematodea</taxon>
        <taxon>Timematoidea</taxon>
        <taxon>Timematidae</taxon>
        <taxon>Timema</taxon>
    </lineage>
</organism>
<dbReference type="PROSITE" id="PS50192">
    <property type="entry name" value="T_SNARE"/>
    <property type="match status" value="1"/>
</dbReference>
<dbReference type="PROSITE" id="PS00914">
    <property type="entry name" value="SYNTAXIN"/>
    <property type="match status" value="1"/>
</dbReference>
<keyword evidence="4" id="KW-0813">Transport</keyword>
<sequence length="587" mass="65922">MKSAITVVCAFYKRFPIARGMTTYAVLWPSASICQQFIAGNDKLDFIQAARYGFFGCFVMAPTIHAWLGLTNTMFPSVTLGTAIVKCTVTHMSKKTSELRVDPFSDRTLFLHPPLPPRRALEVISVNNLCQALVEQTTFGPAMMSSFFFGMSLLEGNSVGAAVAELRVKFFPTFKEVNPHLRGRRVENHLGKTTPVHPTEIRTSIFPSSAVELNTTSVLANYASEATQLNESNGEVQVSIDSEYENNELPKIAYFLQQIESIWTIIKNIQNDTADIKKLYSEILSLARPSEKLNLQVEDKTASVQRTVMSARNKLQEMSVRIDKSKDLSESYEPALERIMRVHYHTLTRALRDAVADFNLTLDRHKEKCEALVRQQLRIVRQSITNEDCLRQIQKGELSVFTDNIIIETLEARVALDILRDRQEDLERIEKSIIELRDMFSNMALLVELQGEKLDNIEHHVSQSKDYVKEGATNTRKAKELRKSYRKSNLTCKQTVSLMLRHLTSPQTSRIGRGQSVNYPPAAPRLYRPKGAGTDRDGATTKKRIIIIVIIVILLVLVGILLAVYLPPALAAKAVQPSSPTAAPTIT</sequence>
<dbReference type="InterPro" id="IPR006012">
    <property type="entry name" value="Syntaxin/epimorphin_CS"/>
</dbReference>
<evidence type="ECO:0000256" key="7">
    <source>
        <dbReference type="SAM" id="MobiDB-lite"/>
    </source>
</evidence>
<dbReference type="GO" id="GO:0000149">
    <property type="term" value="F:SNARE binding"/>
    <property type="evidence" value="ECO:0007669"/>
    <property type="project" value="TreeGrafter"/>
</dbReference>
<dbReference type="Gene3D" id="1.20.5.110">
    <property type="match status" value="1"/>
</dbReference>
<dbReference type="SUPFAM" id="SSF47661">
    <property type="entry name" value="t-snare proteins"/>
    <property type="match status" value="1"/>
</dbReference>
<gene>
    <name evidence="10" type="ORF">TTEB3V08_LOCUS1543</name>
</gene>
<evidence type="ECO:0000256" key="6">
    <source>
        <dbReference type="ARBA" id="ARBA00023136"/>
    </source>
</evidence>
<dbReference type="InterPro" id="IPR000727">
    <property type="entry name" value="T_SNARE_dom"/>
</dbReference>
<evidence type="ECO:0000256" key="8">
    <source>
        <dbReference type="SAM" id="Phobius"/>
    </source>
</evidence>
<dbReference type="PANTHER" id="PTHR19957:SF307">
    <property type="entry name" value="PROTEIN SSO1-RELATED"/>
    <property type="match status" value="1"/>
</dbReference>
<dbReference type="InterPro" id="IPR006011">
    <property type="entry name" value="Syntaxin_N"/>
</dbReference>
<evidence type="ECO:0000256" key="4">
    <source>
        <dbReference type="ARBA" id="ARBA00022775"/>
    </source>
</evidence>
<dbReference type="PANTHER" id="PTHR19957">
    <property type="entry name" value="SYNTAXIN"/>
    <property type="match status" value="1"/>
</dbReference>
<keyword evidence="4" id="KW-0532">Neurotransmitter transport</keyword>
<dbReference type="SMART" id="SM00397">
    <property type="entry name" value="t_SNARE"/>
    <property type="match status" value="1"/>
</dbReference>
<evidence type="ECO:0000256" key="2">
    <source>
        <dbReference type="ARBA" id="ARBA00009063"/>
    </source>
</evidence>
<dbReference type="GO" id="GO:0048278">
    <property type="term" value="P:vesicle docking"/>
    <property type="evidence" value="ECO:0007669"/>
    <property type="project" value="TreeGrafter"/>
</dbReference>
<dbReference type="GO" id="GO:0006886">
    <property type="term" value="P:intracellular protein transport"/>
    <property type="evidence" value="ECO:0007669"/>
    <property type="project" value="InterPro"/>
</dbReference>
<dbReference type="CDD" id="cd15848">
    <property type="entry name" value="SNARE_syntaxin1-like"/>
    <property type="match status" value="1"/>
</dbReference>
<dbReference type="GO" id="GO:0031201">
    <property type="term" value="C:SNARE complex"/>
    <property type="evidence" value="ECO:0007669"/>
    <property type="project" value="TreeGrafter"/>
</dbReference>
<dbReference type="Gene3D" id="1.20.58.70">
    <property type="match status" value="1"/>
</dbReference>
<keyword evidence="3 8" id="KW-0812">Transmembrane</keyword>
<proteinExistence type="inferred from homology"/>
<dbReference type="GO" id="GO:0005484">
    <property type="term" value="F:SNAP receptor activity"/>
    <property type="evidence" value="ECO:0007669"/>
    <property type="project" value="InterPro"/>
</dbReference>
<evidence type="ECO:0000256" key="1">
    <source>
        <dbReference type="ARBA" id="ARBA00004211"/>
    </source>
</evidence>
<comment type="subcellular location">
    <subcellularLocation>
        <location evidence="1">Membrane</location>
        <topology evidence="1">Single-pass type IV membrane protein</topology>
    </subcellularLocation>
</comment>
<keyword evidence="6 8" id="KW-0472">Membrane</keyword>
<dbReference type="InterPro" id="IPR045242">
    <property type="entry name" value="Syntaxin"/>
</dbReference>